<dbReference type="Proteomes" id="UP001500909">
    <property type="component" value="Unassembled WGS sequence"/>
</dbReference>
<accession>A0ABN1BBY4</accession>
<dbReference type="Gene3D" id="3.40.50.720">
    <property type="entry name" value="NAD(P)-binding Rossmann-like Domain"/>
    <property type="match status" value="1"/>
</dbReference>
<dbReference type="SUPFAM" id="SSF51735">
    <property type="entry name" value="NAD(P)-binding Rossmann-fold domains"/>
    <property type="match status" value="1"/>
</dbReference>
<dbReference type="Pfam" id="PF01370">
    <property type="entry name" value="Epimerase"/>
    <property type="match status" value="1"/>
</dbReference>
<protein>
    <recommendedName>
        <fullName evidence="1">NAD-dependent epimerase/dehydratase domain-containing protein</fullName>
    </recommendedName>
</protein>
<evidence type="ECO:0000259" key="1">
    <source>
        <dbReference type="Pfam" id="PF01370"/>
    </source>
</evidence>
<proteinExistence type="predicted"/>
<comment type="caution">
    <text evidence="2">The sequence shown here is derived from an EMBL/GenBank/DDBJ whole genome shotgun (WGS) entry which is preliminary data.</text>
</comment>
<dbReference type="RefSeq" id="WP_346099478.1">
    <property type="nucleotide sequence ID" value="NZ_BAAABY010000054.1"/>
</dbReference>
<organism evidence="2 3">
    <name type="scientific">Streptomyces olivaceiscleroticus</name>
    <dbReference type="NCBI Taxonomy" id="68245"/>
    <lineage>
        <taxon>Bacteria</taxon>
        <taxon>Bacillati</taxon>
        <taxon>Actinomycetota</taxon>
        <taxon>Actinomycetes</taxon>
        <taxon>Kitasatosporales</taxon>
        <taxon>Streptomycetaceae</taxon>
        <taxon>Streptomyces</taxon>
    </lineage>
</organism>
<dbReference type="InterPro" id="IPR001509">
    <property type="entry name" value="Epimerase_deHydtase"/>
</dbReference>
<dbReference type="InterPro" id="IPR036291">
    <property type="entry name" value="NAD(P)-bd_dom_sf"/>
</dbReference>
<keyword evidence="3" id="KW-1185">Reference proteome</keyword>
<evidence type="ECO:0000313" key="2">
    <source>
        <dbReference type="EMBL" id="GAA0494436.1"/>
    </source>
</evidence>
<dbReference type="EMBL" id="BAAABY010000054">
    <property type="protein sequence ID" value="GAA0494436.1"/>
    <property type="molecule type" value="Genomic_DNA"/>
</dbReference>
<feature type="domain" description="NAD-dependent epimerase/dehydratase" evidence="1">
    <location>
        <begin position="4"/>
        <end position="115"/>
    </location>
</feature>
<name>A0ABN1BBY4_9ACTN</name>
<reference evidence="2 3" key="1">
    <citation type="journal article" date="2019" name="Int. J. Syst. Evol. Microbiol.">
        <title>The Global Catalogue of Microorganisms (GCM) 10K type strain sequencing project: providing services to taxonomists for standard genome sequencing and annotation.</title>
        <authorList>
            <consortium name="The Broad Institute Genomics Platform"/>
            <consortium name="The Broad Institute Genome Sequencing Center for Infectious Disease"/>
            <person name="Wu L."/>
            <person name="Ma J."/>
        </authorList>
    </citation>
    <scope>NUCLEOTIDE SEQUENCE [LARGE SCALE GENOMIC DNA]</scope>
    <source>
        <strain evidence="2 3">JCM 4805</strain>
    </source>
</reference>
<sequence>MRLLVTGRAGFTGSPFLRALLSATPVSAPRAVTVLDPSAGRGPAGPPPFAGRACVDHVPGDVHDRPLVQELMRHHELVVHLAEEPEAARTGSDLPGTRTLLRSAVHAGVTRFVYVYDHYRALRLTLDGGAAGQVHDLGDGAELSAAELTGRLLTECGRSGGAR</sequence>
<evidence type="ECO:0000313" key="3">
    <source>
        <dbReference type="Proteomes" id="UP001500909"/>
    </source>
</evidence>
<gene>
    <name evidence="2" type="ORF">GCM10010361_69670</name>
</gene>